<dbReference type="InterPro" id="IPR043519">
    <property type="entry name" value="NT_sf"/>
</dbReference>
<reference evidence="2" key="1">
    <citation type="submission" date="2015-07" db="EMBL/GenBank/DDBJ databases">
        <title>Near-Complete Genome Sequence of the Cellulolytic Bacterium Bacteroides (Pseudobacteroides) cellulosolvens ATCC 35603.</title>
        <authorList>
            <person name="Dassa B."/>
            <person name="Utturkar S.M."/>
            <person name="Klingeman D.M."/>
            <person name="Hurt R.A."/>
            <person name="Keller M."/>
            <person name="Xu J."/>
            <person name="Reddy Y.H.K."/>
            <person name="Borovok I."/>
            <person name="Grinberg I.R."/>
            <person name="Lamed R."/>
            <person name="Zhivin O."/>
            <person name="Bayer E.A."/>
            <person name="Brown S.D."/>
        </authorList>
    </citation>
    <scope>NUCLEOTIDE SEQUENCE [LARGE SCALE GENOMIC DNA]</scope>
    <source>
        <strain evidence="2">DSM 2933</strain>
    </source>
</reference>
<evidence type="ECO:0000313" key="2">
    <source>
        <dbReference type="Proteomes" id="UP000036923"/>
    </source>
</evidence>
<name>A0A0L6JKE8_9FIRM</name>
<dbReference type="Gene3D" id="3.30.460.10">
    <property type="entry name" value="Beta Polymerase, domain 2"/>
    <property type="match status" value="1"/>
</dbReference>
<dbReference type="STRING" id="398512.Bccel_1112"/>
<gene>
    <name evidence="1" type="ORF">Bccel_1112</name>
</gene>
<dbReference type="eggNOG" id="COG2320">
    <property type="taxonomic scope" value="Bacteria"/>
</dbReference>
<dbReference type="AlphaFoldDB" id="A0A0L6JKE8"/>
<comment type="caution">
    <text evidence="1">The sequence shown here is derived from an EMBL/GenBank/DDBJ whole genome shotgun (WGS) entry which is preliminary data.</text>
</comment>
<organism evidence="1 2">
    <name type="scientific">Pseudobacteroides cellulosolvens ATCC 35603 = DSM 2933</name>
    <dbReference type="NCBI Taxonomy" id="398512"/>
    <lineage>
        <taxon>Bacteria</taxon>
        <taxon>Bacillati</taxon>
        <taxon>Bacillota</taxon>
        <taxon>Clostridia</taxon>
        <taxon>Eubacteriales</taxon>
        <taxon>Oscillospiraceae</taxon>
        <taxon>Pseudobacteroides</taxon>
    </lineage>
</organism>
<sequence>MNYILETFLLDHRKSADEYGILKKALKEQYEHNRDGYTEAKTEFILKYTNMARKHYGKRYET</sequence>
<dbReference type="Proteomes" id="UP000036923">
    <property type="component" value="Unassembled WGS sequence"/>
</dbReference>
<dbReference type="PATRIC" id="fig|398512.5.peg.1151"/>
<dbReference type="SUPFAM" id="SSF81301">
    <property type="entry name" value="Nucleotidyltransferase"/>
    <property type="match status" value="1"/>
</dbReference>
<accession>A0A0L6JKE8</accession>
<dbReference type="InterPro" id="IPR007344">
    <property type="entry name" value="GrpB/CoaE"/>
</dbReference>
<protein>
    <submittedName>
        <fullName evidence="1">Uncharacterized protein</fullName>
    </submittedName>
</protein>
<evidence type="ECO:0000313" key="1">
    <source>
        <dbReference type="EMBL" id="KNY25852.1"/>
    </source>
</evidence>
<keyword evidence="2" id="KW-1185">Reference proteome</keyword>
<dbReference type="Pfam" id="PF04229">
    <property type="entry name" value="GrpB"/>
    <property type="match status" value="1"/>
</dbReference>
<dbReference type="EMBL" id="LGTC01000001">
    <property type="protein sequence ID" value="KNY25852.1"/>
    <property type="molecule type" value="Genomic_DNA"/>
</dbReference>
<proteinExistence type="predicted"/>